<evidence type="ECO:0000313" key="3">
    <source>
        <dbReference type="Proteomes" id="UP000786387"/>
    </source>
</evidence>
<organism evidence="2 3">
    <name type="scientific">Stutzerimonas azotifigens</name>
    <dbReference type="NCBI Taxonomy" id="291995"/>
    <lineage>
        <taxon>Bacteria</taxon>
        <taxon>Pseudomonadati</taxon>
        <taxon>Pseudomonadota</taxon>
        <taxon>Gammaproteobacteria</taxon>
        <taxon>Pseudomonadales</taxon>
        <taxon>Pseudomonadaceae</taxon>
        <taxon>Stutzerimonas</taxon>
    </lineage>
</organism>
<keyword evidence="3" id="KW-1185">Reference proteome</keyword>
<comment type="caution">
    <text evidence="2">The sequence shown here is derived from an EMBL/GenBank/DDBJ whole genome shotgun (WGS) entry which is preliminary data.</text>
</comment>
<feature type="compositionally biased region" description="Basic and acidic residues" evidence="1">
    <location>
        <begin position="1"/>
        <end position="11"/>
    </location>
</feature>
<reference evidence="2 3" key="1">
    <citation type="submission" date="2020-02" db="EMBL/GenBank/DDBJ databases">
        <title>Synteny-based analysis reveals conserved mechanism for high triclosan tolerance in Pseudomonas, as well as instances of horizontal transfer.</title>
        <authorList>
            <person name="Mcfarland A.G."/>
            <person name="Bertucci H.K."/>
            <person name="Litmann E."/>
            <person name="Shen J."/>
            <person name="Huttenhower C."/>
            <person name="Hartmann E.M."/>
        </authorList>
    </citation>
    <scope>NUCLEOTIDE SEQUENCE [LARGE SCALE GENOMIC DNA]</scope>
    <source>
        <strain evidence="2 3">115A1</strain>
    </source>
</reference>
<name>A0ABR5Z3X2_9GAMM</name>
<sequence>MSQSERGRENAEIVQPDAGQSGPAGSSNGERAGGDDRDVPGGAYNVPEEIAEDVNEDDAVKGR</sequence>
<feature type="region of interest" description="Disordered" evidence="1">
    <location>
        <begin position="1"/>
        <end position="63"/>
    </location>
</feature>
<gene>
    <name evidence="2" type="ORF">G7026_15825</name>
</gene>
<protein>
    <submittedName>
        <fullName evidence="2">Uncharacterized protein</fullName>
    </submittedName>
</protein>
<proteinExistence type="predicted"/>
<evidence type="ECO:0000313" key="2">
    <source>
        <dbReference type="EMBL" id="MBA1274822.1"/>
    </source>
</evidence>
<accession>A0ABR5Z3X2</accession>
<dbReference type="Proteomes" id="UP000786387">
    <property type="component" value="Unassembled WGS sequence"/>
</dbReference>
<evidence type="ECO:0000256" key="1">
    <source>
        <dbReference type="SAM" id="MobiDB-lite"/>
    </source>
</evidence>
<dbReference type="EMBL" id="JAAMRF010000008">
    <property type="protein sequence ID" value="MBA1274822.1"/>
    <property type="molecule type" value="Genomic_DNA"/>
</dbReference>
<dbReference type="RefSeq" id="WP_181071871.1">
    <property type="nucleotide sequence ID" value="NZ_JAAMRF010000008.1"/>
</dbReference>